<dbReference type="GO" id="GO:0006352">
    <property type="term" value="P:DNA-templated transcription initiation"/>
    <property type="evidence" value="ECO:0007669"/>
    <property type="project" value="InterPro"/>
</dbReference>
<dbReference type="InterPro" id="IPR014284">
    <property type="entry name" value="RNA_pol_sigma-70_dom"/>
</dbReference>
<dbReference type="Pfam" id="PF20239">
    <property type="entry name" value="DUF6596"/>
    <property type="match status" value="1"/>
</dbReference>
<dbReference type="EMBL" id="CP116805">
    <property type="protein sequence ID" value="WCL54300.1"/>
    <property type="molecule type" value="Genomic_DNA"/>
</dbReference>
<dbReference type="SUPFAM" id="SSF88659">
    <property type="entry name" value="Sigma3 and sigma4 domains of RNA polymerase sigma factors"/>
    <property type="match status" value="1"/>
</dbReference>
<dbReference type="Proteomes" id="UP001217500">
    <property type="component" value="Chromosome"/>
</dbReference>
<accession>A0AAF0BMA7</accession>
<protein>
    <submittedName>
        <fullName evidence="3">Sigma-70 family RNA polymerase sigma factor</fullName>
    </submittedName>
</protein>
<dbReference type="AlphaFoldDB" id="A0AAF0BMA7"/>
<name>A0AAF0BMA7_9PROT</name>
<dbReference type="PANTHER" id="PTHR47756">
    <property type="entry name" value="BLL6612 PROTEIN-RELATED"/>
    <property type="match status" value="1"/>
</dbReference>
<dbReference type="InterPro" id="IPR046531">
    <property type="entry name" value="DUF6596"/>
</dbReference>
<dbReference type="SUPFAM" id="SSF88946">
    <property type="entry name" value="Sigma2 domain of RNA polymerase sigma factors"/>
    <property type="match status" value="1"/>
</dbReference>
<evidence type="ECO:0000259" key="1">
    <source>
        <dbReference type="Pfam" id="PF04542"/>
    </source>
</evidence>
<dbReference type="RefSeq" id="WP_289504019.1">
    <property type="nucleotide sequence ID" value="NZ_CP116805.1"/>
</dbReference>
<keyword evidence="4" id="KW-1185">Reference proteome</keyword>
<evidence type="ECO:0000313" key="3">
    <source>
        <dbReference type="EMBL" id="WCL54300.1"/>
    </source>
</evidence>
<dbReference type="GO" id="GO:0003700">
    <property type="term" value="F:DNA-binding transcription factor activity"/>
    <property type="evidence" value="ECO:0007669"/>
    <property type="project" value="InterPro"/>
</dbReference>
<feature type="domain" description="DUF6596" evidence="2">
    <location>
        <begin position="173"/>
        <end position="274"/>
    </location>
</feature>
<dbReference type="Gene3D" id="1.10.1740.10">
    <property type="match status" value="1"/>
</dbReference>
<dbReference type="InterPro" id="IPR013325">
    <property type="entry name" value="RNA_pol_sigma_r2"/>
</dbReference>
<dbReference type="InterPro" id="IPR007627">
    <property type="entry name" value="RNA_pol_sigma70_r2"/>
</dbReference>
<proteinExistence type="predicted"/>
<evidence type="ECO:0000259" key="2">
    <source>
        <dbReference type="Pfam" id="PF20239"/>
    </source>
</evidence>
<feature type="domain" description="RNA polymerase sigma-70 region 2" evidence="1">
    <location>
        <begin position="13"/>
        <end position="76"/>
    </location>
</feature>
<reference evidence="3" key="1">
    <citation type="submission" date="2023-01" db="EMBL/GenBank/DDBJ databases">
        <title>The genome sequence of Kordiimonadaceae bacterium 6D33.</title>
        <authorList>
            <person name="Liu Y."/>
        </authorList>
    </citation>
    <scope>NUCLEOTIDE SEQUENCE</scope>
    <source>
        <strain evidence="3">6D33</strain>
    </source>
</reference>
<gene>
    <name evidence="3" type="ORF">PH603_00820</name>
</gene>
<dbReference type="Pfam" id="PF04542">
    <property type="entry name" value="Sigma70_r2"/>
    <property type="match status" value="1"/>
</dbReference>
<dbReference type="NCBIfam" id="TIGR02937">
    <property type="entry name" value="sigma70-ECF"/>
    <property type="match status" value="1"/>
</dbReference>
<organism evidence="3 4">
    <name type="scientific">Gimibacter soli</name>
    <dbReference type="NCBI Taxonomy" id="3024400"/>
    <lineage>
        <taxon>Bacteria</taxon>
        <taxon>Pseudomonadati</taxon>
        <taxon>Pseudomonadota</taxon>
        <taxon>Alphaproteobacteria</taxon>
        <taxon>Kordiimonadales</taxon>
        <taxon>Temperatibacteraceae</taxon>
        <taxon>Gimibacter</taxon>
    </lineage>
</organism>
<dbReference type="InterPro" id="IPR013324">
    <property type="entry name" value="RNA_pol_sigma_r3/r4-like"/>
</dbReference>
<dbReference type="PANTHER" id="PTHR47756:SF2">
    <property type="entry name" value="BLL6612 PROTEIN"/>
    <property type="match status" value="1"/>
</dbReference>
<sequence>MNETLDQLFRREAGRLVATIARRLGAGQLALAEDIAQDALVAAARAWTYEGPPENPAAWLHRAAYNRMIDRLRRTRPETGLDETMAGHSSDPTPGVEDDELRLILLCAHPDLAEPDRLALTLNTALGFTAREIAGLFLVPAATMSQRLTRVKARIRDSGLTLDWPLPADLAARLETVHKVIYLAFSLGYAPSMGEGAVRRDVALAALRLAETLAGAKMTASPDASALAALLNFQASRLGTRTDEAGRFVRLADQDRSRWDCNSIENGFLYLRHAQGANRLSRYHLEAGIAAAHAVSPDWASTDWEAICTSYDLLAEMTGSPIVALNQAIATAMRGDAGASLARLDALAAHPALATYGLYHAARGEILLTCGDAAGAATEFRAALAHGGTTPSVEHLESRLAACF</sequence>
<evidence type="ECO:0000313" key="4">
    <source>
        <dbReference type="Proteomes" id="UP001217500"/>
    </source>
</evidence>
<dbReference type="KEGG" id="gso:PH603_00820"/>